<proteinExistence type="predicted"/>
<gene>
    <name evidence="1" type="ORF">C8F04DRAFT_1117476</name>
</gene>
<sequence>MTAAQWHKTSPEEYRRKTNGSDLIVEQFISDDMLLHYPESLTAMGVIGGRVFPMEDVGLRTRTAKTPVLVELPIETIFLMNSNGNGETPQEEGHAALLNLPSTPIELDSTLPHGFQYLDTGRLAEGLCRGLVGYGYHNFPVDDRRWFSVATAHTRCPVSYSHMTTAIIVESGKRLLWVAQSSTGTLTNGIEHTADEMSFIKGVKWWGAVVLPGTMFVLRPNTHYMTYAMETSLIRGFSFFSVSHTLESVCAMYRKAFWAPRELLNAFPLLGRMLGFWFFNLSRNEPSSDAMIKAHMPDIRSWEDFIALISLGNLLLLSDALDVRSYSDLPPRGDSDEILERRTAQGHFENFRNWFLRHYQVVSPQWKKGSFDVFRVSLLDAATVLTVLFRSLPDEQRNLYQWTASGFFDQVLLILRKQDLQSENVLATLEPLAFQYAIQIEGDGVLNGHLIPLAHMTHTIQVKPNSDGYTRTQGT</sequence>
<organism evidence="1 2">
    <name type="scientific">Mycena alexandri</name>
    <dbReference type="NCBI Taxonomy" id="1745969"/>
    <lineage>
        <taxon>Eukaryota</taxon>
        <taxon>Fungi</taxon>
        <taxon>Dikarya</taxon>
        <taxon>Basidiomycota</taxon>
        <taxon>Agaricomycotina</taxon>
        <taxon>Agaricomycetes</taxon>
        <taxon>Agaricomycetidae</taxon>
        <taxon>Agaricales</taxon>
        <taxon>Marasmiineae</taxon>
        <taxon>Mycenaceae</taxon>
        <taxon>Mycena</taxon>
    </lineage>
</organism>
<keyword evidence="2" id="KW-1185">Reference proteome</keyword>
<comment type="caution">
    <text evidence="1">The sequence shown here is derived from an EMBL/GenBank/DDBJ whole genome shotgun (WGS) entry which is preliminary data.</text>
</comment>
<dbReference type="EMBL" id="JARJCM010000105">
    <property type="protein sequence ID" value="KAJ7029093.1"/>
    <property type="molecule type" value="Genomic_DNA"/>
</dbReference>
<name>A0AAD6WVN2_9AGAR</name>
<accession>A0AAD6WVN2</accession>
<dbReference type="AlphaFoldDB" id="A0AAD6WVN2"/>
<protein>
    <submittedName>
        <fullName evidence="1">Uncharacterized protein</fullName>
    </submittedName>
</protein>
<evidence type="ECO:0000313" key="1">
    <source>
        <dbReference type="EMBL" id="KAJ7029093.1"/>
    </source>
</evidence>
<dbReference type="Proteomes" id="UP001218188">
    <property type="component" value="Unassembled WGS sequence"/>
</dbReference>
<reference evidence="1" key="1">
    <citation type="submission" date="2023-03" db="EMBL/GenBank/DDBJ databases">
        <title>Massive genome expansion in bonnet fungi (Mycena s.s.) driven by repeated elements and novel gene families across ecological guilds.</title>
        <authorList>
            <consortium name="Lawrence Berkeley National Laboratory"/>
            <person name="Harder C.B."/>
            <person name="Miyauchi S."/>
            <person name="Viragh M."/>
            <person name="Kuo A."/>
            <person name="Thoen E."/>
            <person name="Andreopoulos B."/>
            <person name="Lu D."/>
            <person name="Skrede I."/>
            <person name="Drula E."/>
            <person name="Henrissat B."/>
            <person name="Morin E."/>
            <person name="Kohler A."/>
            <person name="Barry K."/>
            <person name="LaButti K."/>
            <person name="Morin E."/>
            <person name="Salamov A."/>
            <person name="Lipzen A."/>
            <person name="Mereny Z."/>
            <person name="Hegedus B."/>
            <person name="Baldrian P."/>
            <person name="Stursova M."/>
            <person name="Weitz H."/>
            <person name="Taylor A."/>
            <person name="Grigoriev I.V."/>
            <person name="Nagy L.G."/>
            <person name="Martin F."/>
            <person name="Kauserud H."/>
        </authorList>
    </citation>
    <scope>NUCLEOTIDE SEQUENCE</scope>
    <source>
        <strain evidence="1">CBHHK200</strain>
    </source>
</reference>
<evidence type="ECO:0000313" key="2">
    <source>
        <dbReference type="Proteomes" id="UP001218188"/>
    </source>
</evidence>